<dbReference type="GO" id="GO:0005576">
    <property type="term" value="C:extracellular region"/>
    <property type="evidence" value="ECO:0007669"/>
    <property type="project" value="UniProtKB-SubCell"/>
</dbReference>
<comment type="similarity">
    <text evidence="2 4">Belongs to the peptidase S8 family.</text>
</comment>
<dbReference type="PROSITE" id="PS51892">
    <property type="entry name" value="SUBTILASE"/>
    <property type="match status" value="1"/>
</dbReference>
<dbReference type="PANTHER" id="PTHR10795">
    <property type="entry name" value="PROPROTEIN CONVERTASE SUBTILISIN/KEXIN"/>
    <property type="match status" value="1"/>
</dbReference>
<keyword evidence="7" id="KW-1185">Reference proteome</keyword>
<name>A0AAV0Q7M1_9ROSI</name>
<dbReference type="Gene3D" id="3.40.50.200">
    <property type="entry name" value="Peptidase S8/S53 domain"/>
    <property type="match status" value="2"/>
</dbReference>
<dbReference type="InterPro" id="IPR000209">
    <property type="entry name" value="Peptidase_S8/S53_dom"/>
</dbReference>
<evidence type="ECO:0000313" key="6">
    <source>
        <dbReference type="EMBL" id="CAI0540247.1"/>
    </source>
</evidence>
<accession>A0AAV0Q7M1</accession>
<evidence type="ECO:0000259" key="5">
    <source>
        <dbReference type="Pfam" id="PF00082"/>
    </source>
</evidence>
<protein>
    <recommendedName>
        <fullName evidence="5">Peptidase S8/S53 domain-containing protein</fullName>
    </recommendedName>
</protein>
<comment type="caution">
    <text evidence="4">Lacks conserved residue(s) required for the propagation of feature annotation.</text>
</comment>
<organism evidence="6 7">
    <name type="scientific">Linum tenue</name>
    <dbReference type="NCBI Taxonomy" id="586396"/>
    <lineage>
        <taxon>Eukaryota</taxon>
        <taxon>Viridiplantae</taxon>
        <taxon>Streptophyta</taxon>
        <taxon>Embryophyta</taxon>
        <taxon>Tracheophyta</taxon>
        <taxon>Spermatophyta</taxon>
        <taxon>Magnoliopsida</taxon>
        <taxon>eudicotyledons</taxon>
        <taxon>Gunneridae</taxon>
        <taxon>Pentapetalae</taxon>
        <taxon>rosids</taxon>
        <taxon>fabids</taxon>
        <taxon>Malpighiales</taxon>
        <taxon>Linaceae</taxon>
        <taxon>Linum</taxon>
    </lineage>
</organism>
<dbReference type="Pfam" id="PF00082">
    <property type="entry name" value="Peptidase_S8"/>
    <property type="match status" value="1"/>
</dbReference>
<evidence type="ECO:0000256" key="2">
    <source>
        <dbReference type="ARBA" id="ARBA00011073"/>
    </source>
</evidence>
<dbReference type="CDD" id="cd02120">
    <property type="entry name" value="PA_subtilisin_like"/>
    <property type="match status" value="1"/>
</dbReference>
<sequence>MNWAATLSRKNVVSVFPSKKLQLQTTRSWDFLGFPQPTTMKNPSDVGSDVVVGVIDSGIWLELPSFDDRGFGPPPAKWKGVCKGGSNFTSDGVDVISVSIRTLEAVDIDADTIAIGDFHATRGGILTVHSAGNSGPQSATTCSVAPWLLSVAASTIDRKFESKVVLGNGNIVTGVSVNAFAENGVESPLIHGDASLGCAGACDPGCLDSSVVKNKIVICDSSDGKKVAFEAGAKGVIYPYNSPDAASVVALPASGVDFQSLDAIISYHNSTKNPVAEVLKCDIVRDPGAPLVASFSSRGPNSIISGILKPDVSAPGVDILAGFSFSGSINN</sequence>
<dbReference type="EMBL" id="CAMGYJ010000009">
    <property type="protein sequence ID" value="CAI0540247.1"/>
    <property type="molecule type" value="Genomic_DNA"/>
</dbReference>
<dbReference type="GO" id="GO:0006508">
    <property type="term" value="P:proteolysis"/>
    <property type="evidence" value="ECO:0007669"/>
    <property type="project" value="InterPro"/>
</dbReference>
<reference evidence="6" key="1">
    <citation type="submission" date="2022-08" db="EMBL/GenBank/DDBJ databases">
        <authorList>
            <person name="Gutierrez-Valencia J."/>
        </authorList>
    </citation>
    <scope>NUCLEOTIDE SEQUENCE</scope>
</reference>
<evidence type="ECO:0000256" key="3">
    <source>
        <dbReference type="ARBA" id="ARBA00022729"/>
    </source>
</evidence>
<dbReference type="Proteomes" id="UP001154282">
    <property type="component" value="Unassembled WGS sequence"/>
</dbReference>
<evidence type="ECO:0000313" key="7">
    <source>
        <dbReference type="Proteomes" id="UP001154282"/>
    </source>
</evidence>
<keyword evidence="3" id="KW-0732">Signal</keyword>
<dbReference type="GO" id="GO:0004252">
    <property type="term" value="F:serine-type endopeptidase activity"/>
    <property type="evidence" value="ECO:0007669"/>
    <property type="project" value="InterPro"/>
</dbReference>
<dbReference type="SUPFAM" id="SSF52743">
    <property type="entry name" value="Subtilisin-like"/>
    <property type="match status" value="1"/>
</dbReference>
<dbReference type="AlphaFoldDB" id="A0AAV0Q7M1"/>
<dbReference type="InterPro" id="IPR036852">
    <property type="entry name" value="Peptidase_S8/S53_dom_sf"/>
</dbReference>
<comment type="caution">
    <text evidence="6">The sequence shown here is derived from an EMBL/GenBank/DDBJ whole genome shotgun (WGS) entry which is preliminary data.</text>
</comment>
<dbReference type="InterPro" id="IPR045051">
    <property type="entry name" value="SBT"/>
</dbReference>
<evidence type="ECO:0000256" key="4">
    <source>
        <dbReference type="PROSITE-ProRule" id="PRU01240"/>
    </source>
</evidence>
<proteinExistence type="inferred from homology"/>
<evidence type="ECO:0000256" key="1">
    <source>
        <dbReference type="ARBA" id="ARBA00004613"/>
    </source>
</evidence>
<feature type="domain" description="Peptidase S8/S53" evidence="5">
    <location>
        <begin position="88"/>
        <end position="317"/>
    </location>
</feature>
<comment type="subcellular location">
    <subcellularLocation>
        <location evidence="1">Secreted</location>
    </subcellularLocation>
</comment>
<dbReference type="Gene3D" id="3.50.30.30">
    <property type="match status" value="1"/>
</dbReference>
<gene>
    <name evidence="6" type="ORF">LITE_LOCUS41597</name>
</gene>